<evidence type="ECO:0000256" key="1">
    <source>
        <dbReference type="ARBA" id="ARBA00004123"/>
    </source>
</evidence>
<evidence type="ECO:0000256" key="5">
    <source>
        <dbReference type="ARBA" id="ARBA00022833"/>
    </source>
</evidence>
<keyword evidence="13" id="KW-1185">Reference proteome</keyword>
<name>A0A137NQZ5_CONC2</name>
<keyword evidence="3" id="KW-0677">Repeat</keyword>
<feature type="domain" description="C2H2-type" evidence="11">
    <location>
        <begin position="29"/>
        <end position="56"/>
    </location>
</feature>
<dbReference type="PANTHER" id="PTHR14196:SF0">
    <property type="entry name" value="PROTEIN BOWEL"/>
    <property type="match status" value="1"/>
</dbReference>
<evidence type="ECO:0000256" key="4">
    <source>
        <dbReference type="ARBA" id="ARBA00022771"/>
    </source>
</evidence>
<evidence type="ECO:0000256" key="9">
    <source>
        <dbReference type="ARBA" id="ARBA00023242"/>
    </source>
</evidence>
<dbReference type="Proteomes" id="UP000070444">
    <property type="component" value="Unassembled WGS sequence"/>
</dbReference>
<dbReference type="GO" id="GO:0000977">
    <property type="term" value="F:RNA polymerase II transcription regulatory region sequence-specific DNA binding"/>
    <property type="evidence" value="ECO:0007669"/>
    <property type="project" value="TreeGrafter"/>
</dbReference>
<sequence>FQCQTCHKHFNHKGSLKRHMRMHTNTKEYYCKACSKNFVRKDSLIKHRESRTCQLKS</sequence>
<comment type="subcellular location">
    <subcellularLocation>
        <location evidence="1">Nucleus</location>
    </subcellularLocation>
</comment>
<keyword evidence="7" id="KW-0238">DNA-binding</keyword>
<keyword evidence="4 10" id="KW-0863">Zinc-finger</keyword>
<proteinExistence type="predicted"/>
<dbReference type="PANTHER" id="PTHR14196">
    <property type="entry name" value="ODD-SKIPPED - RELATED"/>
    <property type="match status" value="1"/>
</dbReference>
<dbReference type="OMA" id="KEYYCKA"/>
<protein>
    <recommendedName>
        <fullName evidence="11">C2H2-type domain-containing protein</fullName>
    </recommendedName>
</protein>
<dbReference type="AlphaFoldDB" id="A0A137NQZ5"/>
<evidence type="ECO:0000256" key="6">
    <source>
        <dbReference type="ARBA" id="ARBA00023015"/>
    </source>
</evidence>
<accession>A0A137NQZ5</accession>
<dbReference type="GO" id="GO:0000981">
    <property type="term" value="F:DNA-binding transcription factor activity, RNA polymerase II-specific"/>
    <property type="evidence" value="ECO:0007669"/>
    <property type="project" value="TreeGrafter"/>
</dbReference>
<dbReference type="GO" id="GO:0008270">
    <property type="term" value="F:zinc ion binding"/>
    <property type="evidence" value="ECO:0007669"/>
    <property type="project" value="UniProtKB-KW"/>
</dbReference>
<dbReference type="STRING" id="796925.A0A137NQZ5"/>
<feature type="domain" description="C2H2-type" evidence="11">
    <location>
        <begin position="1"/>
        <end position="28"/>
    </location>
</feature>
<feature type="non-terminal residue" evidence="12">
    <location>
        <position position="1"/>
    </location>
</feature>
<dbReference type="SUPFAM" id="SSF57667">
    <property type="entry name" value="beta-beta-alpha zinc fingers"/>
    <property type="match status" value="1"/>
</dbReference>
<reference evidence="12 13" key="1">
    <citation type="journal article" date="2015" name="Genome Biol. Evol.">
        <title>Phylogenomic analyses indicate that early fungi evolved digesting cell walls of algal ancestors of land plants.</title>
        <authorList>
            <person name="Chang Y."/>
            <person name="Wang S."/>
            <person name="Sekimoto S."/>
            <person name="Aerts A.L."/>
            <person name="Choi C."/>
            <person name="Clum A."/>
            <person name="LaButti K.M."/>
            <person name="Lindquist E.A."/>
            <person name="Yee Ngan C."/>
            <person name="Ohm R.A."/>
            <person name="Salamov A.A."/>
            <person name="Grigoriev I.V."/>
            <person name="Spatafora J.W."/>
            <person name="Berbee M.L."/>
        </authorList>
    </citation>
    <scope>NUCLEOTIDE SEQUENCE [LARGE SCALE GENOMIC DNA]</scope>
    <source>
        <strain evidence="12 13">NRRL 28638</strain>
    </source>
</reference>
<dbReference type="InterPro" id="IPR036236">
    <property type="entry name" value="Znf_C2H2_sf"/>
</dbReference>
<evidence type="ECO:0000256" key="7">
    <source>
        <dbReference type="ARBA" id="ARBA00023125"/>
    </source>
</evidence>
<keyword evidence="8" id="KW-0804">Transcription</keyword>
<evidence type="ECO:0000256" key="10">
    <source>
        <dbReference type="PROSITE-ProRule" id="PRU00042"/>
    </source>
</evidence>
<organism evidence="12 13">
    <name type="scientific">Conidiobolus coronatus (strain ATCC 28846 / CBS 209.66 / NRRL 28638)</name>
    <name type="common">Delacroixia coronata</name>
    <dbReference type="NCBI Taxonomy" id="796925"/>
    <lineage>
        <taxon>Eukaryota</taxon>
        <taxon>Fungi</taxon>
        <taxon>Fungi incertae sedis</taxon>
        <taxon>Zoopagomycota</taxon>
        <taxon>Entomophthoromycotina</taxon>
        <taxon>Entomophthoromycetes</taxon>
        <taxon>Entomophthorales</taxon>
        <taxon>Ancylistaceae</taxon>
        <taxon>Conidiobolus</taxon>
    </lineage>
</organism>
<dbReference type="GO" id="GO:0005634">
    <property type="term" value="C:nucleus"/>
    <property type="evidence" value="ECO:0007669"/>
    <property type="project" value="UniProtKB-SubCell"/>
</dbReference>
<evidence type="ECO:0000256" key="8">
    <source>
        <dbReference type="ARBA" id="ARBA00023163"/>
    </source>
</evidence>
<dbReference type="PROSITE" id="PS00028">
    <property type="entry name" value="ZINC_FINGER_C2H2_1"/>
    <property type="match status" value="1"/>
</dbReference>
<evidence type="ECO:0000313" key="13">
    <source>
        <dbReference type="Proteomes" id="UP000070444"/>
    </source>
</evidence>
<evidence type="ECO:0000259" key="11">
    <source>
        <dbReference type="PROSITE" id="PS50157"/>
    </source>
</evidence>
<feature type="non-terminal residue" evidence="12">
    <location>
        <position position="57"/>
    </location>
</feature>
<dbReference type="OrthoDB" id="6077919at2759"/>
<dbReference type="Gene3D" id="3.30.160.60">
    <property type="entry name" value="Classic Zinc Finger"/>
    <property type="match status" value="2"/>
</dbReference>
<dbReference type="SMART" id="SM00355">
    <property type="entry name" value="ZnF_C2H2"/>
    <property type="match status" value="2"/>
</dbReference>
<dbReference type="InterPro" id="IPR013087">
    <property type="entry name" value="Znf_C2H2_type"/>
</dbReference>
<gene>
    <name evidence="12" type="ORF">CONCODRAFT_21742</name>
</gene>
<dbReference type="InterPro" id="IPR050717">
    <property type="entry name" value="C2H2-ZF_Transcription_Reg"/>
</dbReference>
<evidence type="ECO:0000313" key="12">
    <source>
        <dbReference type="EMBL" id="KXN65155.1"/>
    </source>
</evidence>
<evidence type="ECO:0000256" key="3">
    <source>
        <dbReference type="ARBA" id="ARBA00022737"/>
    </source>
</evidence>
<evidence type="ECO:0000256" key="2">
    <source>
        <dbReference type="ARBA" id="ARBA00022723"/>
    </source>
</evidence>
<dbReference type="Pfam" id="PF00096">
    <property type="entry name" value="zf-C2H2"/>
    <property type="match status" value="2"/>
</dbReference>
<dbReference type="PROSITE" id="PS50157">
    <property type="entry name" value="ZINC_FINGER_C2H2_2"/>
    <property type="match status" value="2"/>
</dbReference>
<keyword evidence="2" id="KW-0479">Metal-binding</keyword>
<dbReference type="FunFam" id="3.30.160.60:FF:000325">
    <property type="entry name" value="ZFP90 zinc finger protein"/>
    <property type="match status" value="1"/>
</dbReference>
<dbReference type="EMBL" id="KQ964964">
    <property type="protein sequence ID" value="KXN65155.1"/>
    <property type="molecule type" value="Genomic_DNA"/>
</dbReference>
<keyword evidence="5" id="KW-0862">Zinc</keyword>
<keyword evidence="9" id="KW-0539">Nucleus</keyword>
<keyword evidence="6" id="KW-0805">Transcription regulation</keyword>